<accession>A0ABQ5YKS2</accession>
<dbReference type="InterPro" id="IPR034294">
    <property type="entry name" value="Aquaporin_transptr"/>
</dbReference>
<name>A0ABQ5YKS2_9NEIS</name>
<protein>
    <submittedName>
        <fullName evidence="8">MIP family protein</fullName>
    </submittedName>
</protein>
<keyword evidence="4 7" id="KW-1133">Transmembrane helix</keyword>
<dbReference type="RefSeq" id="WP_284196628.1">
    <property type="nucleotide sequence ID" value="NZ_BSOG01000002.1"/>
</dbReference>
<evidence type="ECO:0000256" key="1">
    <source>
        <dbReference type="ARBA" id="ARBA00004141"/>
    </source>
</evidence>
<comment type="subcellular location">
    <subcellularLocation>
        <location evidence="1">Membrane</location>
        <topology evidence="1">Multi-pass membrane protein</topology>
    </subcellularLocation>
</comment>
<dbReference type="PANTHER" id="PTHR45724:SF13">
    <property type="entry name" value="AQUAPORIN NIP1-1-RELATED"/>
    <property type="match status" value="1"/>
</dbReference>
<keyword evidence="2 6" id="KW-0813">Transport</keyword>
<reference evidence="9" key="1">
    <citation type="journal article" date="2019" name="Int. J. Syst. Evol. Microbiol.">
        <title>The Global Catalogue of Microorganisms (GCM) 10K type strain sequencing project: providing services to taxonomists for standard genome sequencing and annotation.</title>
        <authorList>
            <consortium name="The Broad Institute Genomics Platform"/>
            <consortium name="The Broad Institute Genome Sequencing Center for Infectious Disease"/>
            <person name="Wu L."/>
            <person name="Ma J."/>
        </authorList>
    </citation>
    <scope>NUCLEOTIDE SEQUENCE [LARGE SCALE GENOMIC DNA]</scope>
    <source>
        <strain evidence="9">NBRC 110044</strain>
    </source>
</reference>
<comment type="similarity">
    <text evidence="6">Belongs to the MIP/aquaporin (TC 1.A.8) family.</text>
</comment>
<dbReference type="EMBL" id="BSOG01000002">
    <property type="protein sequence ID" value="GLR13529.1"/>
    <property type="molecule type" value="Genomic_DNA"/>
</dbReference>
<dbReference type="InterPro" id="IPR022357">
    <property type="entry name" value="MIP_CS"/>
</dbReference>
<dbReference type="InterPro" id="IPR023271">
    <property type="entry name" value="Aquaporin-like"/>
</dbReference>
<evidence type="ECO:0000256" key="4">
    <source>
        <dbReference type="ARBA" id="ARBA00022989"/>
    </source>
</evidence>
<evidence type="ECO:0000256" key="6">
    <source>
        <dbReference type="RuleBase" id="RU000477"/>
    </source>
</evidence>
<evidence type="ECO:0000256" key="7">
    <source>
        <dbReference type="SAM" id="Phobius"/>
    </source>
</evidence>
<gene>
    <name evidence="8" type="ORF">GCM10007907_23190</name>
</gene>
<feature type="transmembrane region" description="Helical" evidence="7">
    <location>
        <begin position="154"/>
        <end position="175"/>
    </location>
</feature>
<feature type="transmembrane region" description="Helical" evidence="7">
    <location>
        <begin position="40"/>
        <end position="64"/>
    </location>
</feature>
<feature type="transmembrane region" description="Helical" evidence="7">
    <location>
        <begin position="123"/>
        <end position="142"/>
    </location>
</feature>
<dbReference type="Proteomes" id="UP001156706">
    <property type="component" value="Unassembled WGS sequence"/>
</dbReference>
<dbReference type="InterPro" id="IPR000425">
    <property type="entry name" value="MIP"/>
</dbReference>
<comment type="caution">
    <text evidence="8">The sequence shown here is derived from an EMBL/GenBank/DDBJ whole genome shotgun (WGS) entry which is preliminary data.</text>
</comment>
<evidence type="ECO:0000256" key="2">
    <source>
        <dbReference type="ARBA" id="ARBA00022448"/>
    </source>
</evidence>
<dbReference type="SUPFAM" id="SSF81338">
    <property type="entry name" value="Aquaporin-like"/>
    <property type="match status" value="1"/>
</dbReference>
<evidence type="ECO:0000256" key="5">
    <source>
        <dbReference type="ARBA" id="ARBA00023136"/>
    </source>
</evidence>
<organism evidence="8 9">
    <name type="scientific">Chitinimonas prasina</name>
    <dbReference type="NCBI Taxonomy" id="1434937"/>
    <lineage>
        <taxon>Bacteria</taxon>
        <taxon>Pseudomonadati</taxon>
        <taxon>Pseudomonadota</taxon>
        <taxon>Betaproteobacteria</taxon>
        <taxon>Neisseriales</taxon>
        <taxon>Chitinibacteraceae</taxon>
        <taxon>Chitinimonas</taxon>
    </lineage>
</organism>
<dbReference type="PRINTS" id="PR00783">
    <property type="entry name" value="MINTRINSICP"/>
</dbReference>
<feature type="transmembrane region" description="Helical" evidence="7">
    <location>
        <begin position="7"/>
        <end position="28"/>
    </location>
</feature>
<dbReference type="PROSITE" id="PS00221">
    <property type="entry name" value="MIP"/>
    <property type="match status" value="1"/>
</dbReference>
<evidence type="ECO:0000313" key="9">
    <source>
        <dbReference type="Proteomes" id="UP001156706"/>
    </source>
</evidence>
<evidence type="ECO:0000313" key="8">
    <source>
        <dbReference type="EMBL" id="GLR13529.1"/>
    </source>
</evidence>
<keyword evidence="9" id="KW-1185">Reference proteome</keyword>
<dbReference type="Pfam" id="PF00230">
    <property type="entry name" value="MIP"/>
    <property type="match status" value="1"/>
</dbReference>
<evidence type="ECO:0000256" key="3">
    <source>
        <dbReference type="ARBA" id="ARBA00022692"/>
    </source>
</evidence>
<dbReference type="Gene3D" id="1.20.1080.10">
    <property type="entry name" value="Glycerol uptake facilitator protein"/>
    <property type="match status" value="1"/>
</dbReference>
<feature type="transmembrane region" description="Helical" evidence="7">
    <location>
        <begin position="195"/>
        <end position="215"/>
    </location>
</feature>
<sequence length="239" mass="24845">MDLHRRLFAEWLGTAFLLAVVVGSGIMAERLSGGNTGVALMANALATGGGLIALILTFGGISGAHFNPAVTLAAALRRELSSRDASLYVLAQLAGAFCGVAAAHGMFGEALFFASQHVRTGPAQWWSEFIATFGLLAVIFGCSRSRPEAVPYAVASYIVGAYWFTSSTSFANPAVTLARAASDTFAGIRPVDAPGFIVAQLVGAVTATLVFGWLLRDKAALSLGLMANAGEDRPVHPLK</sequence>
<keyword evidence="3 6" id="KW-0812">Transmembrane</keyword>
<proteinExistence type="inferred from homology"/>
<feature type="transmembrane region" description="Helical" evidence="7">
    <location>
        <begin position="85"/>
        <end position="103"/>
    </location>
</feature>
<dbReference type="PANTHER" id="PTHR45724">
    <property type="entry name" value="AQUAPORIN NIP2-1"/>
    <property type="match status" value="1"/>
</dbReference>
<keyword evidence="5 7" id="KW-0472">Membrane</keyword>